<reference evidence="1" key="2">
    <citation type="journal article" date="2015" name="Fish Shellfish Immunol.">
        <title>Early steps in the European eel (Anguilla anguilla)-Vibrio vulnificus interaction in the gills: Role of the RtxA13 toxin.</title>
        <authorList>
            <person name="Callol A."/>
            <person name="Pajuelo D."/>
            <person name="Ebbesson L."/>
            <person name="Teles M."/>
            <person name="MacKenzie S."/>
            <person name="Amaro C."/>
        </authorList>
    </citation>
    <scope>NUCLEOTIDE SEQUENCE</scope>
</reference>
<name>A0A0E9X203_ANGAN</name>
<dbReference type="AlphaFoldDB" id="A0A0E9X203"/>
<reference evidence="1" key="1">
    <citation type="submission" date="2014-11" db="EMBL/GenBank/DDBJ databases">
        <authorList>
            <person name="Amaro Gonzalez C."/>
        </authorList>
    </citation>
    <scope>NUCLEOTIDE SEQUENCE</scope>
</reference>
<accession>A0A0E9X203</accession>
<dbReference type="EMBL" id="GBXM01012657">
    <property type="protein sequence ID" value="JAH95920.1"/>
    <property type="molecule type" value="Transcribed_RNA"/>
</dbReference>
<protein>
    <submittedName>
        <fullName evidence="1">Uncharacterized protein</fullName>
    </submittedName>
</protein>
<sequence>MSTKQSYCCWPKSKIMVSISCMADSVGSVKLSVDQSESPEPRFLIFFYQPNSRAMPYRVSVAL</sequence>
<evidence type="ECO:0000313" key="1">
    <source>
        <dbReference type="EMBL" id="JAH95920.1"/>
    </source>
</evidence>
<proteinExistence type="predicted"/>
<organism evidence="1">
    <name type="scientific">Anguilla anguilla</name>
    <name type="common">European freshwater eel</name>
    <name type="synonym">Muraena anguilla</name>
    <dbReference type="NCBI Taxonomy" id="7936"/>
    <lineage>
        <taxon>Eukaryota</taxon>
        <taxon>Metazoa</taxon>
        <taxon>Chordata</taxon>
        <taxon>Craniata</taxon>
        <taxon>Vertebrata</taxon>
        <taxon>Euteleostomi</taxon>
        <taxon>Actinopterygii</taxon>
        <taxon>Neopterygii</taxon>
        <taxon>Teleostei</taxon>
        <taxon>Anguilliformes</taxon>
        <taxon>Anguillidae</taxon>
        <taxon>Anguilla</taxon>
    </lineage>
</organism>